<reference evidence="4" key="1">
    <citation type="journal article" date="2019" name="Int. J. Syst. Evol. Microbiol.">
        <title>The Global Catalogue of Microorganisms (GCM) 10K type strain sequencing project: providing services to taxonomists for standard genome sequencing and annotation.</title>
        <authorList>
            <consortium name="The Broad Institute Genomics Platform"/>
            <consortium name="The Broad Institute Genome Sequencing Center for Infectious Disease"/>
            <person name="Wu L."/>
            <person name="Ma J."/>
        </authorList>
    </citation>
    <scope>NUCLEOTIDE SEQUENCE [LARGE SCALE GENOMIC DNA]</scope>
    <source>
        <strain evidence="4">WYCCWR 12678</strain>
    </source>
</reference>
<keyword evidence="4" id="KW-1185">Reference proteome</keyword>
<dbReference type="InterPro" id="IPR001173">
    <property type="entry name" value="Glyco_trans_2-like"/>
</dbReference>
<dbReference type="RefSeq" id="WP_380024815.1">
    <property type="nucleotide sequence ID" value="NZ_JBHSHC010000033.1"/>
</dbReference>
<evidence type="ECO:0000313" key="3">
    <source>
        <dbReference type="EMBL" id="MFC4766927.1"/>
    </source>
</evidence>
<name>A0ABV9Q0Q7_9BACL</name>
<organism evidence="3 4">
    <name type="scientific">Effusibacillus consociatus</name>
    <dbReference type="NCBI Taxonomy" id="1117041"/>
    <lineage>
        <taxon>Bacteria</taxon>
        <taxon>Bacillati</taxon>
        <taxon>Bacillota</taxon>
        <taxon>Bacilli</taxon>
        <taxon>Bacillales</taxon>
        <taxon>Alicyclobacillaceae</taxon>
        <taxon>Effusibacillus</taxon>
    </lineage>
</organism>
<dbReference type="InterPro" id="IPR029044">
    <property type="entry name" value="Nucleotide-diphossugar_trans"/>
</dbReference>
<proteinExistence type="predicted"/>
<dbReference type="Proteomes" id="UP001596002">
    <property type="component" value="Unassembled WGS sequence"/>
</dbReference>
<dbReference type="SUPFAM" id="SSF53448">
    <property type="entry name" value="Nucleotide-diphospho-sugar transferases"/>
    <property type="match status" value="1"/>
</dbReference>
<evidence type="ECO:0000313" key="4">
    <source>
        <dbReference type="Proteomes" id="UP001596002"/>
    </source>
</evidence>
<dbReference type="Pfam" id="PF00535">
    <property type="entry name" value="Glycos_transf_2"/>
    <property type="match status" value="1"/>
</dbReference>
<dbReference type="PANTHER" id="PTHR48090">
    <property type="entry name" value="UNDECAPRENYL-PHOSPHATE 4-DEOXY-4-FORMAMIDO-L-ARABINOSE TRANSFERASE-RELATED"/>
    <property type="match status" value="1"/>
</dbReference>
<dbReference type="Gene3D" id="3.90.550.10">
    <property type="entry name" value="Spore Coat Polysaccharide Biosynthesis Protein SpsA, Chain A"/>
    <property type="match status" value="1"/>
</dbReference>
<comment type="caution">
    <text evidence="3">The sequence shown here is derived from an EMBL/GenBank/DDBJ whole genome shotgun (WGS) entry which is preliminary data.</text>
</comment>
<evidence type="ECO:0000256" key="1">
    <source>
        <dbReference type="SAM" id="MobiDB-lite"/>
    </source>
</evidence>
<accession>A0ABV9Q0Q7</accession>
<gene>
    <name evidence="3" type="ORF">ACFO8Q_06035</name>
</gene>
<dbReference type="InterPro" id="IPR050256">
    <property type="entry name" value="Glycosyltransferase_2"/>
</dbReference>
<dbReference type="EMBL" id="JBHSHC010000033">
    <property type="protein sequence ID" value="MFC4766927.1"/>
    <property type="molecule type" value="Genomic_DNA"/>
</dbReference>
<sequence>MKKLFVVIPALNEEDSIATVIRKIPRDFDPAVEVKVLVVDDGSTDSTVSVSYEAGVDSVLSFPQNCGLGAAVREGLREAYQLGADFAVMIDADDEYPAEYIPQVVAPIQKGAADYVLASRFAGTIRGMRVHRRLGNYFFTILQMVLLRKRITDGQTGFRAFSRQVLATMDIIHDYNYAQVMTLNIVRQGYRMEEVPIPYKVRTTGQSFIRFWAYMRNVLPAIVKEMRRKPGETGREGSSKDVPKAALRNVEA</sequence>
<feature type="compositionally biased region" description="Basic and acidic residues" evidence="1">
    <location>
        <begin position="229"/>
        <end position="243"/>
    </location>
</feature>
<dbReference type="PANTHER" id="PTHR48090:SF7">
    <property type="entry name" value="RFBJ PROTEIN"/>
    <property type="match status" value="1"/>
</dbReference>
<evidence type="ECO:0000259" key="2">
    <source>
        <dbReference type="Pfam" id="PF00535"/>
    </source>
</evidence>
<protein>
    <submittedName>
        <fullName evidence="3">Glycosyltransferase family 2 protein</fullName>
    </submittedName>
</protein>
<feature type="region of interest" description="Disordered" evidence="1">
    <location>
        <begin position="229"/>
        <end position="252"/>
    </location>
</feature>
<dbReference type="CDD" id="cd04179">
    <property type="entry name" value="DPM_DPG-synthase_like"/>
    <property type="match status" value="1"/>
</dbReference>
<feature type="domain" description="Glycosyltransferase 2-like" evidence="2">
    <location>
        <begin position="6"/>
        <end position="166"/>
    </location>
</feature>